<protein>
    <submittedName>
        <fullName evidence="2">Uncharacterized protein</fullName>
    </submittedName>
</protein>
<accession>A0ABR2WPA1</accession>
<name>A0ABR2WPA1_9FUNG</name>
<comment type="caution">
    <text evidence="2">The sequence shown here is derived from an EMBL/GenBank/DDBJ whole genome shotgun (WGS) entry which is preliminary data.</text>
</comment>
<feature type="region of interest" description="Disordered" evidence="1">
    <location>
        <begin position="1"/>
        <end position="98"/>
    </location>
</feature>
<sequence length="98" mass="10325">MGSTRISQAPEGGSFRFSSRLNPPNPPSVPRNGISGISGGNLPMRIPSGFRRKVVNGGESDVRVKSNSLGNSERVLPMTGTPNFKTSGNLDAVHGYRG</sequence>
<reference evidence="2 3" key="1">
    <citation type="submission" date="2023-04" db="EMBL/GenBank/DDBJ databases">
        <title>Genome of Basidiobolus ranarum AG-B5.</title>
        <authorList>
            <person name="Stajich J.E."/>
            <person name="Carter-House D."/>
            <person name="Gryganskyi A."/>
        </authorList>
    </citation>
    <scope>NUCLEOTIDE SEQUENCE [LARGE SCALE GENOMIC DNA]</scope>
    <source>
        <strain evidence="2 3">AG-B5</strain>
    </source>
</reference>
<evidence type="ECO:0000313" key="2">
    <source>
        <dbReference type="EMBL" id="KAK9763332.1"/>
    </source>
</evidence>
<evidence type="ECO:0000313" key="3">
    <source>
        <dbReference type="Proteomes" id="UP001479436"/>
    </source>
</evidence>
<evidence type="ECO:0000256" key="1">
    <source>
        <dbReference type="SAM" id="MobiDB-lite"/>
    </source>
</evidence>
<dbReference type="Proteomes" id="UP001479436">
    <property type="component" value="Unassembled WGS sequence"/>
</dbReference>
<dbReference type="EMBL" id="JASJQH010000669">
    <property type="protein sequence ID" value="KAK9763332.1"/>
    <property type="molecule type" value="Genomic_DNA"/>
</dbReference>
<keyword evidence="3" id="KW-1185">Reference proteome</keyword>
<feature type="compositionally biased region" description="Polar residues" evidence="1">
    <location>
        <begin position="80"/>
        <end position="89"/>
    </location>
</feature>
<gene>
    <name evidence="2" type="ORF">K7432_010088</name>
</gene>
<organism evidence="2 3">
    <name type="scientific">Basidiobolus ranarum</name>
    <dbReference type="NCBI Taxonomy" id="34480"/>
    <lineage>
        <taxon>Eukaryota</taxon>
        <taxon>Fungi</taxon>
        <taxon>Fungi incertae sedis</taxon>
        <taxon>Zoopagomycota</taxon>
        <taxon>Entomophthoromycotina</taxon>
        <taxon>Basidiobolomycetes</taxon>
        <taxon>Basidiobolales</taxon>
        <taxon>Basidiobolaceae</taxon>
        <taxon>Basidiobolus</taxon>
    </lineage>
</organism>
<proteinExistence type="predicted"/>